<feature type="repeat" description="TPR" evidence="1">
    <location>
        <begin position="394"/>
        <end position="427"/>
    </location>
</feature>
<dbReference type="Gene3D" id="1.10.260.40">
    <property type="entry name" value="lambda repressor-like DNA-binding domains"/>
    <property type="match status" value="1"/>
</dbReference>
<dbReference type="InterPro" id="IPR011990">
    <property type="entry name" value="TPR-like_helical_dom_sf"/>
</dbReference>
<dbReference type="PANTHER" id="PTHR37038">
    <property type="entry name" value="TRANSCRIPTIONAL REGULATOR-RELATED"/>
    <property type="match status" value="1"/>
</dbReference>
<dbReference type="CDD" id="cd00093">
    <property type="entry name" value="HTH_XRE"/>
    <property type="match status" value="1"/>
</dbReference>
<dbReference type="InterPro" id="IPR010982">
    <property type="entry name" value="Lambda_DNA-bd_dom_sf"/>
</dbReference>
<evidence type="ECO:0000259" key="2">
    <source>
        <dbReference type="PROSITE" id="PS50943"/>
    </source>
</evidence>
<comment type="caution">
    <text evidence="3">The sequence shown here is derived from an EMBL/GenBank/DDBJ whole genome shotgun (WGS) entry which is preliminary data.</text>
</comment>
<keyword evidence="4" id="KW-1185">Reference proteome</keyword>
<dbReference type="SMART" id="SM00530">
    <property type="entry name" value="HTH_XRE"/>
    <property type="match status" value="1"/>
</dbReference>
<dbReference type="PROSITE" id="PS50005">
    <property type="entry name" value="TPR"/>
    <property type="match status" value="2"/>
</dbReference>
<dbReference type="SUPFAM" id="SSF48452">
    <property type="entry name" value="TPR-like"/>
    <property type="match status" value="3"/>
</dbReference>
<gene>
    <name evidence="3" type="ORF">CAAU_0446</name>
</gene>
<keyword evidence="1" id="KW-0802">TPR repeat</keyword>
<reference evidence="3 4" key="1">
    <citation type="journal article" date="2011" name="J. Bacteriol.">
        <title>Draft genome sequence of Caloramator australicus strain RC3T, a thermoanaerobe from the Great Artesian Basin of Australia.</title>
        <authorList>
            <person name="Ogg C.D."/>
            <person name="Patel B.K.C."/>
        </authorList>
    </citation>
    <scope>NUCLEOTIDE SEQUENCE [LARGE SCALE GENOMIC DNA]</scope>
    <source>
        <strain evidence="3 4">RC3</strain>
    </source>
</reference>
<protein>
    <submittedName>
        <fullName evidence="3">Xre family DNA-binding domain and TPR-repeat-containing protein</fullName>
    </submittedName>
</protein>
<dbReference type="InterPro" id="IPR001387">
    <property type="entry name" value="Cro/C1-type_HTH"/>
</dbReference>
<organism evidence="3 4">
    <name type="scientific">Caloramator australicus RC3</name>
    <dbReference type="NCBI Taxonomy" id="857293"/>
    <lineage>
        <taxon>Bacteria</taxon>
        <taxon>Bacillati</taxon>
        <taxon>Bacillota</taxon>
        <taxon>Clostridia</taxon>
        <taxon>Eubacteriales</taxon>
        <taxon>Clostridiaceae</taxon>
        <taxon>Caloramator</taxon>
    </lineage>
</organism>
<feature type="domain" description="HTH cro/C1-type" evidence="2">
    <location>
        <begin position="10"/>
        <end position="63"/>
    </location>
</feature>
<dbReference type="SMART" id="SM00028">
    <property type="entry name" value="TPR"/>
    <property type="match status" value="5"/>
</dbReference>
<dbReference type="Pfam" id="PF13181">
    <property type="entry name" value="TPR_8"/>
    <property type="match status" value="2"/>
</dbReference>
<name>G0V4Q5_9CLOT</name>
<keyword evidence="3" id="KW-0238">DNA-binding</keyword>
<dbReference type="InterPro" id="IPR053163">
    <property type="entry name" value="HTH-type_regulator_Rgg"/>
</dbReference>
<dbReference type="SUPFAM" id="SSF47413">
    <property type="entry name" value="lambda repressor-like DNA-binding domains"/>
    <property type="match status" value="1"/>
</dbReference>
<dbReference type="RefSeq" id="WP_008907813.1">
    <property type="nucleotide sequence ID" value="NZ_CAKP01000019.1"/>
</dbReference>
<sequence length="432" mass="50388">MEVLTLGEKIKLKRKEKNLTLKELAGDRITPGQISLVESGKSNPSIELLEYLAERLETDIEYFLESEEKQASRICEFYSNICESAIISENYLRAEEFIEKGLFYAQKYNLNYYKAKFEYFYAKIMFKKNDLEGAQLHCLNANSLFLKLDNIDYIIKSFLLLGHISIMMGYITTALNYFIQADGILNEHNHIDEVLKANILYNIAMCYYKLGNNEQAIAFASLAKDKLAALEDKRQYGETLMLLSISYAKENNLNEALRYAKLAKKIFSIIEANREISDIEMNLGMLFSQTGDVQQSFDHLERALRLKMEYKDASVYEALFIYCDNYIKLKDYNKALDLVNRILNDAGDNEKIRIKVYEYLYRIYEAKEDYKNIEISLLEAVKYLENLDYKKELADFYTLLGKFYMKSNEKELALNFINKGLEIYKDLGIILT</sequence>
<proteinExistence type="predicted"/>
<evidence type="ECO:0000256" key="1">
    <source>
        <dbReference type="PROSITE-ProRule" id="PRU00339"/>
    </source>
</evidence>
<dbReference type="Gene3D" id="1.25.40.10">
    <property type="entry name" value="Tetratricopeptide repeat domain"/>
    <property type="match status" value="1"/>
</dbReference>
<dbReference type="PROSITE" id="PS50943">
    <property type="entry name" value="HTH_CROC1"/>
    <property type="match status" value="1"/>
</dbReference>
<dbReference type="AlphaFoldDB" id="G0V4Q5"/>
<dbReference type="InterPro" id="IPR019734">
    <property type="entry name" value="TPR_rpt"/>
</dbReference>
<dbReference type="EMBL" id="CAKP01000019">
    <property type="protein sequence ID" value="CCC58095.1"/>
    <property type="molecule type" value="Genomic_DNA"/>
</dbReference>
<dbReference type="Pfam" id="PF01381">
    <property type="entry name" value="HTH_3"/>
    <property type="match status" value="1"/>
</dbReference>
<accession>G0V4Q5</accession>
<dbReference type="STRING" id="857293.CAAU_0446"/>
<evidence type="ECO:0000313" key="3">
    <source>
        <dbReference type="EMBL" id="CCC58095.1"/>
    </source>
</evidence>
<dbReference type="eggNOG" id="COG0457">
    <property type="taxonomic scope" value="Bacteria"/>
</dbReference>
<feature type="repeat" description="TPR" evidence="1">
    <location>
        <begin position="277"/>
        <end position="310"/>
    </location>
</feature>
<evidence type="ECO:0000313" key="4">
    <source>
        <dbReference type="Proteomes" id="UP000007652"/>
    </source>
</evidence>
<dbReference type="Proteomes" id="UP000007652">
    <property type="component" value="Unassembled WGS sequence"/>
</dbReference>
<dbReference type="GO" id="GO:0003677">
    <property type="term" value="F:DNA binding"/>
    <property type="evidence" value="ECO:0007669"/>
    <property type="project" value="UniProtKB-KW"/>
</dbReference>
<dbReference type="OrthoDB" id="2986817at2"/>
<dbReference type="eggNOG" id="COG1396">
    <property type="taxonomic scope" value="Bacteria"/>
</dbReference>